<evidence type="ECO:0000313" key="3">
    <source>
        <dbReference type="EMBL" id="MBG6287232.1"/>
    </source>
</evidence>
<keyword evidence="1" id="KW-0472">Membrane</keyword>
<sequence length="306" mass="35442">MTARPLISVVIPAYNYAHVLRRAVESVATQLDEHSELLIIDDGSSDATPALIEALHQQFGNFRSLRKENGGLATVRNRGIAETRGDYLIFLDADDEMTPGALRAARQHIEQYPHSRMVIGGYLAKTCDRTVERTPQALPRTPQERVRGYLIEKNINLSNGACVMHREVFERGLYPENFRNAEDIPVFAQVLASYPCTILEKPLATIHRHDDSLRHQFHYSKQIGVELVEEVFRRLDGDWQRLSKAYYTQRCLSLFREAYLTDDDLSAKHFFRMALKRNWRVIFKLSYTRKAVRLWLNAKRRKKVAR</sequence>
<evidence type="ECO:0000313" key="5">
    <source>
        <dbReference type="Proteomes" id="UP000501063"/>
    </source>
</evidence>
<dbReference type="Gene3D" id="3.90.550.10">
    <property type="entry name" value="Spore Coat Polysaccharide Biosynthesis Protein SpsA, Chain A"/>
    <property type="match status" value="1"/>
</dbReference>
<keyword evidence="6" id="KW-1185">Reference proteome</keyword>
<reference evidence="4 5" key="1">
    <citation type="submission" date="2020-02" db="EMBL/GenBank/DDBJ databases">
        <title>Integrative conjugative elements (ICEs) and plasmids drive adaptation of Pseudomonas nitroreducens strain HBP1 to wastewater environment.</title>
        <authorList>
            <person name="Sentchilo V."/>
            <person name="Carraro N."/>
            <person name="Bertelli C."/>
            <person name="van der Meer J.R."/>
        </authorList>
    </citation>
    <scope>NUCLEOTIDE SEQUENCE [LARGE SCALE GENOMIC DNA]</scope>
    <source>
        <strain evidence="4 5">HBP1</strain>
    </source>
</reference>
<protein>
    <submittedName>
        <fullName evidence="4">Glycosyltransferase family 2 protein</fullName>
    </submittedName>
</protein>
<dbReference type="RefSeq" id="WP_024764279.1">
    <property type="nucleotide sequence ID" value="NZ_CP049140.1"/>
</dbReference>
<dbReference type="Proteomes" id="UP000501063">
    <property type="component" value="Chromosome"/>
</dbReference>
<dbReference type="InterPro" id="IPR029044">
    <property type="entry name" value="Nucleotide-diphossugar_trans"/>
</dbReference>
<dbReference type="InterPro" id="IPR050834">
    <property type="entry name" value="Glycosyltransf_2"/>
</dbReference>
<evidence type="ECO:0000256" key="1">
    <source>
        <dbReference type="ARBA" id="ARBA00022519"/>
    </source>
</evidence>
<dbReference type="EMBL" id="CP049140">
    <property type="protein sequence ID" value="QIE90200.1"/>
    <property type="molecule type" value="Genomic_DNA"/>
</dbReference>
<keyword evidence="4" id="KW-0808">Transferase</keyword>
<proteinExistence type="predicted"/>
<dbReference type="PANTHER" id="PTHR43685:SF11">
    <property type="entry name" value="GLYCOSYLTRANSFERASE TAGX-RELATED"/>
    <property type="match status" value="1"/>
</dbReference>
<evidence type="ECO:0000313" key="4">
    <source>
        <dbReference type="EMBL" id="QIE90200.1"/>
    </source>
</evidence>
<dbReference type="CDD" id="cd00761">
    <property type="entry name" value="Glyco_tranf_GTA_type"/>
    <property type="match status" value="1"/>
</dbReference>
<keyword evidence="1" id="KW-1003">Cell membrane</keyword>
<dbReference type="AlphaFoldDB" id="A0A6G6J566"/>
<reference evidence="3 6" key="2">
    <citation type="submission" date="2020-11" db="EMBL/GenBank/DDBJ databases">
        <title>Enhanced detection system for hospital associated transmission using whole genome sequencing surveillance.</title>
        <authorList>
            <person name="Harrison L.H."/>
            <person name="Van Tyne D."/>
            <person name="Marsh J.W."/>
            <person name="Griffith M.P."/>
            <person name="Snyder D.J."/>
            <person name="Cooper V.S."/>
            <person name="Mustapha M."/>
        </authorList>
    </citation>
    <scope>NUCLEOTIDE SEQUENCE [LARGE SCALE GENOMIC DNA]</scope>
    <source>
        <strain evidence="3 6">PSA00705</strain>
    </source>
</reference>
<dbReference type="Pfam" id="PF00535">
    <property type="entry name" value="Glycos_transf_2"/>
    <property type="match status" value="1"/>
</dbReference>
<dbReference type="EMBL" id="JADTFC010000012">
    <property type="protein sequence ID" value="MBG6287232.1"/>
    <property type="molecule type" value="Genomic_DNA"/>
</dbReference>
<dbReference type="Proteomes" id="UP000608450">
    <property type="component" value="Unassembled WGS sequence"/>
</dbReference>
<dbReference type="PANTHER" id="PTHR43685">
    <property type="entry name" value="GLYCOSYLTRANSFERASE"/>
    <property type="match status" value="1"/>
</dbReference>
<gene>
    <name evidence="4" type="ORF">G5B91_29700</name>
    <name evidence="3" type="ORF">I5I61_07215</name>
</gene>
<dbReference type="GO" id="GO:0016740">
    <property type="term" value="F:transferase activity"/>
    <property type="evidence" value="ECO:0007669"/>
    <property type="project" value="UniProtKB-KW"/>
</dbReference>
<dbReference type="SUPFAM" id="SSF53448">
    <property type="entry name" value="Nucleotide-diphospho-sugar transferases"/>
    <property type="match status" value="1"/>
</dbReference>
<keyword evidence="1" id="KW-0997">Cell inner membrane</keyword>
<dbReference type="KEGG" id="pnt:G5B91_29700"/>
<evidence type="ECO:0000313" key="6">
    <source>
        <dbReference type="Proteomes" id="UP000608450"/>
    </source>
</evidence>
<evidence type="ECO:0000259" key="2">
    <source>
        <dbReference type="Pfam" id="PF00535"/>
    </source>
</evidence>
<feature type="domain" description="Glycosyltransferase 2-like" evidence="2">
    <location>
        <begin position="8"/>
        <end position="171"/>
    </location>
</feature>
<dbReference type="InterPro" id="IPR001173">
    <property type="entry name" value="Glyco_trans_2-like"/>
</dbReference>
<name>A0A6G6J566_PSENT</name>
<accession>A0A6G6J566</accession>
<organism evidence="4 5">
    <name type="scientific">Pseudomonas nitroreducens</name>
    <dbReference type="NCBI Taxonomy" id="46680"/>
    <lineage>
        <taxon>Bacteria</taxon>
        <taxon>Pseudomonadati</taxon>
        <taxon>Pseudomonadota</taxon>
        <taxon>Gammaproteobacteria</taxon>
        <taxon>Pseudomonadales</taxon>
        <taxon>Pseudomonadaceae</taxon>
        <taxon>Pseudomonas</taxon>
    </lineage>
</organism>